<comment type="caution">
    <text evidence="1">The sequence shown here is derived from an EMBL/GenBank/DDBJ whole genome shotgun (WGS) entry which is preliminary data.</text>
</comment>
<name>A0ABS0ETJ7_9BURK</name>
<accession>A0ABS0ETJ7</accession>
<dbReference type="EMBL" id="JADOEL010000007">
    <property type="protein sequence ID" value="MBF8178055.1"/>
    <property type="molecule type" value="Genomic_DNA"/>
</dbReference>
<sequence>MTLTSLVLGGRAANREATIHSRIDATQDTAIILEGLPDGHSALDDLPAATQLLKIARIAPGCMHCTGNLIMRVTLNRILRDKPARLYISVANTEHLEQLRLFLTQAPYDAWLTLSEDIDCSQATN</sequence>
<evidence type="ECO:0000313" key="2">
    <source>
        <dbReference type="Proteomes" id="UP000657372"/>
    </source>
</evidence>
<reference evidence="1 2" key="1">
    <citation type="submission" date="2020-11" db="EMBL/GenBank/DDBJ databases">
        <title>WGS of Herminiimonas contaminans strain Marseille-Q4544 isolated from planarians Schmidtea mediterranea.</title>
        <authorList>
            <person name="Kangale L."/>
        </authorList>
    </citation>
    <scope>NUCLEOTIDE SEQUENCE [LARGE SCALE GENOMIC DNA]</scope>
    <source>
        <strain evidence="1 2">Marseille-Q4544</strain>
    </source>
</reference>
<proteinExistence type="predicted"/>
<dbReference type="Proteomes" id="UP000657372">
    <property type="component" value="Unassembled WGS sequence"/>
</dbReference>
<evidence type="ECO:0000313" key="1">
    <source>
        <dbReference type="EMBL" id="MBF8178055.1"/>
    </source>
</evidence>
<organism evidence="1 2">
    <name type="scientific">Herminiimonas contaminans</name>
    <dbReference type="NCBI Taxonomy" id="1111140"/>
    <lineage>
        <taxon>Bacteria</taxon>
        <taxon>Pseudomonadati</taxon>
        <taxon>Pseudomonadota</taxon>
        <taxon>Betaproteobacteria</taxon>
        <taxon>Burkholderiales</taxon>
        <taxon>Oxalobacteraceae</taxon>
        <taxon>Herminiimonas</taxon>
    </lineage>
</organism>
<gene>
    <name evidence="1" type="ORF">IXC47_10215</name>
</gene>
<keyword evidence="2" id="KW-1185">Reference proteome</keyword>
<protein>
    <submittedName>
        <fullName evidence="1">GTPase</fullName>
    </submittedName>
</protein>
<dbReference type="RefSeq" id="WP_175624269.1">
    <property type="nucleotide sequence ID" value="NZ_JADOEL010000007.1"/>
</dbReference>